<keyword evidence="2" id="KW-0732">Signal</keyword>
<dbReference type="Gene3D" id="3.40.50.1110">
    <property type="entry name" value="SGNH hydrolase"/>
    <property type="match status" value="1"/>
</dbReference>
<feature type="domain" description="SGNH hydrolase-type esterase" evidence="3">
    <location>
        <begin position="84"/>
        <end position="267"/>
    </location>
</feature>
<evidence type="ECO:0000259" key="3">
    <source>
        <dbReference type="Pfam" id="PF13472"/>
    </source>
</evidence>
<dbReference type="Gene3D" id="3.90.1720.10">
    <property type="entry name" value="endopeptidase domain like (from Nostoc punctiforme)"/>
    <property type="match status" value="1"/>
</dbReference>
<proteinExistence type="predicted"/>
<feature type="compositionally biased region" description="Pro residues" evidence="1">
    <location>
        <begin position="39"/>
        <end position="55"/>
    </location>
</feature>
<dbReference type="CDD" id="cd00229">
    <property type="entry name" value="SGNH_hydrolase"/>
    <property type="match status" value="1"/>
</dbReference>
<feature type="signal peptide" evidence="2">
    <location>
        <begin position="1"/>
        <end position="26"/>
    </location>
</feature>
<dbReference type="Pfam" id="PF13472">
    <property type="entry name" value="Lipase_GDSL_2"/>
    <property type="match status" value="1"/>
</dbReference>
<organism evidence="4 5">
    <name type="scientific">Aeromicrobium phoceense</name>
    <dbReference type="NCBI Taxonomy" id="2754045"/>
    <lineage>
        <taxon>Bacteria</taxon>
        <taxon>Bacillati</taxon>
        <taxon>Actinomycetota</taxon>
        <taxon>Actinomycetes</taxon>
        <taxon>Propionibacteriales</taxon>
        <taxon>Nocardioidaceae</taxon>
        <taxon>Aeromicrobium</taxon>
    </lineage>
</organism>
<evidence type="ECO:0000313" key="5">
    <source>
        <dbReference type="Proteomes" id="UP000550354"/>
    </source>
</evidence>
<feature type="region of interest" description="Disordered" evidence="1">
    <location>
        <begin position="27"/>
        <end position="77"/>
    </location>
</feature>
<dbReference type="EMBL" id="JACEOG010000001">
    <property type="protein sequence ID" value="MBA4607774.1"/>
    <property type="molecule type" value="Genomic_DNA"/>
</dbReference>
<name>A0A838XLG3_9ACTN</name>
<evidence type="ECO:0000256" key="1">
    <source>
        <dbReference type="SAM" id="MobiDB-lite"/>
    </source>
</evidence>
<dbReference type="InterPro" id="IPR036514">
    <property type="entry name" value="SGNH_hydro_sf"/>
</dbReference>
<sequence length="543" mass="57016">MTRRPWILTAAVAVAVSLLAAPHATADEAAPVETVPTPVTTPEPTAPATTPPPSDADPGAIQEGGEVTVPNPAAPSLRNPRVLVFGDSFSATRRYSAGGTRTRPKAWWAHVADAAGLPASEVMVSAEGGSGLLARGHGERLEACTGTTFGERLTDLATTDPDLVIVEVGRNDVHRCRAGVRVPATAAERRAAADAYFATLARLADRQGIPRSFVYVMTPWGSSGGAGKIATATQYEALAKARGFTWIALPSLVRSQTIDAIHPTAAGASTLAAWAMRGSDLTAAIRSRGTRHGAVPSHALAQCTGVSACRRAGVSTRRHDTVTRRIWGAAKGTPTHYVAHRLSTGGRRSAPVLTTTSPRSWRTAALKERAATQVAEARPGDIAWWLAAPSGAGSPSQGHLAVVESVASNNSYVVVTELTSRGTFRSVRYAGTSYPRAFLRFAGTDGSPRGVVTGLSAKRGSVAVRGRAVDTDAETKGVQIRVKVTQGRRTWTRTATRTKLGFFHRFSVPGLRKGAAVVKVTALDAPGTRGTTRTLRTSRVTVR</sequence>
<feature type="chain" id="PRO_5032849119" evidence="2">
    <location>
        <begin position="27"/>
        <end position="543"/>
    </location>
</feature>
<gene>
    <name evidence="4" type="ORF">H1W00_04720</name>
</gene>
<dbReference type="RefSeq" id="WP_181754101.1">
    <property type="nucleotide sequence ID" value="NZ_JACEOG010000001.1"/>
</dbReference>
<reference evidence="4 5" key="1">
    <citation type="submission" date="2020-07" db="EMBL/GenBank/DDBJ databases">
        <title>Draft genome and description of Aeromicrobium phoceense strain Marseille-Q0843 isolated from healthy skin swab.</title>
        <authorList>
            <person name="Boxberger M."/>
            <person name="La Scola B."/>
        </authorList>
    </citation>
    <scope>NUCLEOTIDE SEQUENCE [LARGE SCALE GENOMIC DNA]</scope>
    <source>
        <strain evidence="4 5">Marseille-Q0843</strain>
    </source>
</reference>
<keyword evidence="4" id="KW-0378">Hydrolase</keyword>
<comment type="caution">
    <text evidence="4">The sequence shown here is derived from an EMBL/GenBank/DDBJ whole genome shotgun (WGS) entry which is preliminary data.</text>
</comment>
<dbReference type="InterPro" id="IPR013830">
    <property type="entry name" value="SGNH_hydro"/>
</dbReference>
<keyword evidence="5" id="KW-1185">Reference proteome</keyword>
<feature type="compositionally biased region" description="Low complexity" evidence="1">
    <location>
        <begin position="27"/>
        <end position="38"/>
    </location>
</feature>
<dbReference type="SUPFAM" id="SSF52266">
    <property type="entry name" value="SGNH hydrolase"/>
    <property type="match status" value="1"/>
</dbReference>
<dbReference type="Proteomes" id="UP000550354">
    <property type="component" value="Unassembled WGS sequence"/>
</dbReference>
<evidence type="ECO:0000256" key="2">
    <source>
        <dbReference type="SAM" id="SignalP"/>
    </source>
</evidence>
<dbReference type="GO" id="GO:0016787">
    <property type="term" value="F:hydrolase activity"/>
    <property type="evidence" value="ECO:0007669"/>
    <property type="project" value="UniProtKB-KW"/>
</dbReference>
<evidence type="ECO:0000313" key="4">
    <source>
        <dbReference type="EMBL" id="MBA4607774.1"/>
    </source>
</evidence>
<accession>A0A838XLG3</accession>
<protein>
    <submittedName>
        <fullName evidence="4">SGNH/GDSL hydrolase family protein</fullName>
    </submittedName>
</protein>
<dbReference type="AlphaFoldDB" id="A0A838XLG3"/>